<dbReference type="PANTHER" id="PTHR30033">
    <property type="entry name" value="FLAGELLAR HOOK-ASSOCIATED PROTEIN 1"/>
    <property type="match status" value="1"/>
</dbReference>
<evidence type="ECO:0000259" key="8">
    <source>
        <dbReference type="Pfam" id="PF06429"/>
    </source>
</evidence>
<evidence type="ECO:0000256" key="5">
    <source>
        <dbReference type="ARBA" id="ARBA00022525"/>
    </source>
</evidence>
<keyword evidence="11" id="KW-1185">Reference proteome</keyword>
<keyword evidence="10" id="KW-0966">Cell projection</keyword>
<dbReference type="InterPro" id="IPR002371">
    <property type="entry name" value="FlgK"/>
</dbReference>
<dbReference type="NCBIfam" id="TIGR02492">
    <property type="entry name" value="flgK_ends"/>
    <property type="match status" value="1"/>
</dbReference>
<dbReference type="GO" id="GO:0009424">
    <property type="term" value="C:bacterial-type flagellum hook"/>
    <property type="evidence" value="ECO:0007669"/>
    <property type="project" value="InterPro"/>
</dbReference>
<sequence>MSTFGALNTAYRGLSAAQQAMDLAGHNISNAGTDGYTRQRIEQSAVAAPAAMGLAATGPQVGQGVSVDRIARLGNALLDASARTTAATAGYTAQRSSAYQQIETTLNEPGTDGLSARLQSFWSAWQDVANQPGAPAPASALIQAGTQVASTLSAGYGALDAQWTATRSDAQSMVASLNDAAAQVAALNKSIRSTLGAGGSANELIDARSRLTETIASLAGGTVREEADGTATVYLGGNALVSGDSARAVQLAGASTMTDVASGAPTLVWADRPGQTVGLDGGSIAGALSVLAPANGGNGGAIAEAAAQYNTVAASLASSVNALHSAGQTPTGAAGGNFFALSTSLPAAQGLSVVPSGAAGIASGAAGAGALDGSTADAIAQLGLAPGSPDASWAAFVTATGSASRAAQEEGDLTDTAAANAKQAQASSASVSLDEENVNLLAAQHAYQAAARVLTAVDQALDTLINHTGTVGL</sequence>
<keyword evidence="10" id="KW-0282">Flagellum</keyword>
<dbReference type="KEGG" id="satk:SA2016_0711"/>
<name>A0A126ZXV0_9MICC</name>
<evidence type="ECO:0000256" key="2">
    <source>
        <dbReference type="ARBA" id="ARBA00004613"/>
    </source>
</evidence>
<dbReference type="Pfam" id="PF22638">
    <property type="entry name" value="FlgK_D1"/>
    <property type="match status" value="1"/>
</dbReference>
<accession>A0A126ZXV0</accession>
<dbReference type="Proteomes" id="UP000070134">
    <property type="component" value="Chromosome"/>
</dbReference>
<dbReference type="SUPFAM" id="SSF64518">
    <property type="entry name" value="Phase 1 flagellin"/>
    <property type="match status" value="1"/>
</dbReference>
<evidence type="ECO:0000256" key="3">
    <source>
        <dbReference type="ARBA" id="ARBA00009677"/>
    </source>
</evidence>
<proteinExistence type="inferred from homology"/>
<evidence type="ECO:0000256" key="6">
    <source>
        <dbReference type="ARBA" id="ARBA00023143"/>
    </source>
</evidence>
<feature type="domain" description="Flagellar basal-body/hook protein C-terminal" evidence="8">
    <location>
        <begin position="430"/>
        <end position="466"/>
    </location>
</feature>
<evidence type="ECO:0000259" key="9">
    <source>
        <dbReference type="Pfam" id="PF22638"/>
    </source>
</evidence>
<feature type="domain" description="Flagellar basal body rod protein N-terminal" evidence="7">
    <location>
        <begin position="7"/>
        <end position="37"/>
    </location>
</feature>
<comment type="similarity">
    <text evidence="3">Belongs to the flagella basal body rod proteins family.</text>
</comment>
<dbReference type="Pfam" id="PF00460">
    <property type="entry name" value="Flg_bb_rod"/>
    <property type="match status" value="1"/>
</dbReference>
<dbReference type="Pfam" id="PF06429">
    <property type="entry name" value="Flg_bbr_C"/>
    <property type="match status" value="1"/>
</dbReference>
<dbReference type="InterPro" id="IPR053927">
    <property type="entry name" value="FlgK_helical"/>
</dbReference>
<dbReference type="RefSeq" id="WP_066495318.1">
    <property type="nucleotide sequence ID" value="NZ_BJMO01000012.1"/>
</dbReference>
<reference evidence="10 11" key="1">
    <citation type="submission" date="2016-02" db="EMBL/GenBank/DDBJ databases">
        <title>Complete genome of Sinomonas atrocyanea KCTC 3377.</title>
        <authorList>
            <person name="Kim K.M."/>
        </authorList>
    </citation>
    <scope>NUCLEOTIDE SEQUENCE [LARGE SCALE GENOMIC DNA]</scope>
    <source>
        <strain evidence="10 11">KCTC 3377</strain>
    </source>
</reference>
<keyword evidence="5" id="KW-0964">Secreted</keyword>
<dbReference type="EMBL" id="CP014518">
    <property type="protein sequence ID" value="AMM31401.1"/>
    <property type="molecule type" value="Genomic_DNA"/>
</dbReference>
<evidence type="ECO:0000313" key="11">
    <source>
        <dbReference type="Proteomes" id="UP000070134"/>
    </source>
</evidence>
<dbReference type="GO" id="GO:0005576">
    <property type="term" value="C:extracellular region"/>
    <property type="evidence" value="ECO:0007669"/>
    <property type="project" value="UniProtKB-SubCell"/>
</dbReference>
<dbReference type="InterPro" id="IPR010930">
    <property type="entry name" value="Flg_bb/hook_C_dom"/>
</dbReference>
<evidence type="ECO:0000313" key="10">
    <source>
        <dbReference type="EMBL" id="AMM31401.1"/>
    </source>
</evidence>
<dbReference type="GO" id="GO:0044780">
    <property type="term" value="P:bacterial-type flagellum assembly"/>
    <property type="evidence" value="ECO:0007669"/>
    <property type="project" value="InterPro"/>
</dbReference>
<organism evidence="10 11">
    <name type="scientific">Sinomonas atrocyanea</name>
    <dbReference type="NCBI Taxonomy" id="37927"/>
    <lineage>
        <taxon>Bacteria</taxon>
        <taxon>Bacillati</taxon>
        <taxon>Actinomycetota</taxon>
        <taxon>Actinomycetes</taxon>
        <taxon>Micrococcales</taxon>
        <taxon>Micrococcaceae</taxon>
        <taxon>Sinomonas</taxon>
    </lineage>
</organism>
<dbReference type="STRING" id="37927.SA2016_0711"/>
<evidence type="ECO:0000256" key="4">
    <source>
        <dbReference type="ARBA" id="ARBA00016244"/>
    </source>
</evidence>
<evidence type="ECO:0000259" key="7">
    <source>
        <dbReference type="Pfam" id="PF00460"/>
    </source>
</evidence>
<dbReference type="OrthoDB" id="9802553at2"/>
<dbReference type="AlphaFoldDB" id="A0A126ZXV0"/>
<dbReference type="InterPro" id="IPR001444">
    <property type="entry name" value="Flag_bb_rod_N"/>
</dbReference>
<gene>
    <name evidence="10" type="ORF">SA2016_0711</name>
</gene>
<keyword evidence="6" id="KW-0975">Bacterial flagellum</keyword>
<feature type="domain" description="Flagellar hook-associated protein FlgK helical" evidence="9">
    <location>
        <begin position="100"/>
        <end position="339"/>
    </location>
</feature>
<dbReference type="PATRIC" id="fig|37927.3.peg.731"/>
<dbReference type="PANTHER" id="PTHR30033:SF1">
    <property type="entry name" value="FLAGELLAR HOOK-ASSOCIATED PROTEIN 1"/>
    <property type="match status" value="1"/>
</dbReference>
<evidence type="ECO:0000256" key="1">
    <source>
        <dbReference type="ARBA" id="ARBA00004365"/>
    </source>
</evidence>
<dbReference type="GO" id="GO:0005198">
    <property type="term" value="F:structural molecule activity"/>
    <property type="evidence" value="ECO:0007669"/>
    <property type="project" value="InterPro"/>
</dbReference>
<comment type="subcellular location">
    <subcellularLocation>
        <location evidence="1">Bacterial flagellum</location>
    </subcellularLocation>
    <subcellularLocation>
        <location evidence="2">Secreted</location>
    </subcellularLocation>
</comment>
<protein>
    <recommendedName>
        <fullName evidence="4">Flagellar hook-associated protein 1</fullName>
    </recommendedName>
</protein>
<keyword evidence="10" id="KW-0969">Cilium</keyword>